<dbReference type="InterPro" id="IPR012932">
    <property type="entry name" value="VKOR"/>
</dbReference>
<keyword evidence="5 11" id="KW-1133">Transmembrane helix</keyword>
<comment type="subcellular location">
    <subcellularLocation>
        <location evidence="1">Membrane</location>
        <topology evidence="1">Multi-pass membrane protein</topology>
    </subcellularLocation>
</comment>
<evidence type="ECO:0000256" key="8">
    <source>
        <dbReference type="ARBA" id="ARBA00023157"/>
    </source>
</evidence>
<evidence type="ECO:0000256" key="4">
    <source>
        <dbReference type="ARBA" id="ARBA00022719"/>
    </source>
</evidence>
<evidence type="ECO:0000256" key="7">
    <source>
        <dbReference type="ARBA" id="ARBA00023136"/>
    </source>
</evidence>
<feature type="transmembrane region" description="Helical" evidence="11">
    <location>
        <begin position="73"/>
        <end position="97"/>
    </location>
</feature>
<dbReference type="Gene3D" id="1.20.1440.130">
    <property type="entry name" value="VKOR domain"/>
    <property type="match status" value="1"/>
</dbReference>
<dbReference type="SMART" id="SM00756">
    <property type="entry name" value="VKc"/>
    <property type="match status" value="1"/>
</dbReference>
<keyword evidence="4" id="KW-0874">Quinone</keyword>
<protein>
    <submittedName>
        <fullName evidence="13">Membrane protein/Zn ribbon nucleic-acid-binding protein</fullName>
    </submittedName>
</protein>
<evidence type="ECO:0000256" key="10">
    <source>
        <dbReference type="SAM" id="MobiDB-lite"/>
    </source>
</evidence>
<dbReference type="Pfam" id="PF07884">
    <property type="entry name" value="VKOR"/>
    <property type="match status" value="1"/>
</dbReference>
<evidence type="ECO:0000313" key="13">
    <source>
        <dbReference type="EMBL" id="MCP1726740.1"/>
    </source>
</evidence>
<evidence type="ECO:0000259" key="12">
    <source>
        <dbReference type="SMART" id="SM00756"/>
    </source>
</evidence>
<evidence type="ECO:0000256" key="3">
    <source>
        <dbReference type="ARBA" id="ARBA00022692"/>
    </source>
</evidence>
<evidence type="ECO:0000256" key="1">
    <source>
        <dbReference type="ARBA" id="ARBA00004141"/>
    </source>
</evidence>
<dbReference type="CDD" id="cd12916">
    <property type="entry name" value="VKOR_1"/>
    <property type="match status" value="1"/>
</dbReference>
<evidence type="ECO:0000256" key="2">
    <source>
        <dbReference type="ARBA" id="ARBA00006214"/>
    </source>
</evidence>
<gene>
    <name evidence="13" type="ORF">J2T60_000705</name>
</gene>
<evidence type="ECO:0000256" key="11">
    <source>
        <dbReference type="SAM" id="Phobius"/>
    </source>
</evidence>
<dbReference type="SUPFAM" id="SSF52833">
    <property type="entry name" value="Thioredoxin-like"/>
    <property type="match status" value="1"/>
</dbReference>
<dbReference type="Gene3D" id="3.40.30.10">
    <property type="entry name" value="Glutaredoxin"/>
    <property type="match status" value="1"/>
</dbReference>
<keyword evidence="14" id="KW-1185">Reference proteome</keyword>
<feature type="transmembrane region" description="Helical" evidence="11">
    <location>
        <begin position="134"/>
        <end position="154"/>
    </location>
</feature>
<reference evidence="13 14" key="1">
    <citation type="submission" date="2022-03" db="EMBL/GenBank/DDBJ databases">
        <title>Genomic Encyclopedia of Type Strains, Phase III (KMG-III): the genomes of soil and plant-associated and newly described type strains.</title>
        <authorList>
            <person name="Whitman W."/>
        </authorList>
    </citation>
    <scope>NUCLEOTIDE SEQUENCE [LARGE SCALE GENOMIC DNA]</scope>
    <source>
        <strain evidence="13 14">BSker1</strain>
    </source>
</reference>
<keyword evidence="6" id="KW-0560">Oxidoreductase</keyword>
<dbReference type="PANTHER" id="PTHR34573">
    <property type="entry name" value="VKC DOMAIN-CONTAINING PROTEIN"/>
    <property type="match status" value="1"/>
</dbReference>
<keyword evidence="9" id="KW-0676">Redox-active center</keyword>
<feature type="compositionally biased region" description="Basic residues" evidence="10">
    <location>
        <begin position="1"/>
        <end position="11"/>
    </location>
</feature>
<feature type="transmembrane region" description="Helical" evidence="11">
    <location>
        <begin position="109"/>
        <end position="128"/>
    </location>
</feature>
<sequence length="294" mass="32631">MSKQKAKRRQAKKDTRRAMEQRKTQRQPDWPVLGLALFGMLVTAWLTLAASTTSGMPLCAEGSGCDIIQASRWSTLFGIPVALFGFLTYAAIALISFEMRPATKRWRRQWFISLVGLAVSLYLTAIGLIELQAVCFWCLISLATISAIFIWLTIKRPAAGPGQPWRDWLLNTGATTLVILAVMHLHYSGLLGPGMGREDPQLQALATHLDEEGARYYGASWCPACQEQEDLFGASSERLPFVECHPQGRSGLMASACVNAGIEQFPTWVIDGEQHEGILTPEELARLSNFDWEE</sequence>
<feature type="transmembrane region" description="Helical" evidence="11">
    <location>
        <begin position="168"/>
        <end position="187"/>
    </location>
</feature>
<keyword evidence="7 11" id="KW-0472">Membrane</keyword>
<comment type="similarity">
    <text evidence="2">Belongs to the VKOR family.</text>
</comment>
<dbReference type="Proteomes" id="UP001523550">
    <property type="component" value="Unassembled WGS sequence"/>
</dbReference>
<evidence type="ECO:0000256" key="6">
    <source>
        <dbReference type="ARBA" id="ARBA00023002"/>
    </source>
</evidence>
<feature type="region of interest" description="Disordered" evidence="10">
    <location>
        <begin position="1"/>
        <end position="26"/>
    </location>
</feature>
<dbReference type="EMBL" id="JALJYF010000001">
    <property type="protein sequence ID" value="MCP1726740.1"/>
    <property type="molecule type" value="Genomic_DNA"/>
</dbReference>
<organism evidence="13 14">
    <name type="scientific">Natronospira proteinivora</name>
    <dbReference type="NCBI Taxonomy" id="1807133"/>
    <lineage>
        <taxon>Bacteria</taxon>
        <taxon>Pseudomonadati</taxon>
        <taxon>Pseudomonadota</taxon>
        <taxon>Gammaproteobacteria</taxon>
        <taxon>Natronospirales</taxon>
        <taxon>Natronospiraceae</taxon>
        <taxon>Natronospira</taxon>
    </lineage>
</organism>
<dbReference type="InterPro" id="IPR044698">
    <property type="entry name" value="VKOR/LTO1"/>
</dbReference>
<evidence type="ECO:0000256" key="9">
    <source>
        <dbReference type="ARBA" id="ARBA00023284"/>
    </source>
</evidence>
<keyword evidence="8" id="KW-1015">Disulfide bond</keyword>
<feature type="compositionally biased region" description="Basic and acidic residues" evidence="10">
    <location>
        <begin position="12"/>
        <end position="23"/>
    </location>
</feature>
<evidence type="ECO:0000256" key="5">
    <source>
        <dbReference type="ARBA" id="ARBA00022989"/>
    </source>
</evidence>
<feature type="domain" description="Vitamin K epoxide reductase" evidence="12">
    <location>
        <begin position="25"/>
        <end position="156"/>
    </location>
</feature>
<proteinExistence type="inferred from homology"/>
<comment type="caution">
    <text evidence="13">The sequence shown here is derived from an EMBL/GenBank/DDBJ whole genome shotgun (WGS) entry which is preliminary data.</text>
</comment>
<name>A0ABT1G616_9GAMM</name>
<dbReference type="InterPro" id="IPR036249">
    <property type="entry name" value="Thioredoxin-like_sf"/>
</dbReference>
<keyword evidence="3 11" id="KW-0812">Transmembrane</keyword>
<dbReference type="RefSeq" id="WP_253445511.1">
    <property type="nucleotide sequence ID" value="NZ_JALJYF010000001.1"/>
</dbReference>
<evidence type="ECO:0000313" key="14">
    <source>
        <dbReference type="Proteomes" id="UP001523550"/>
    </source>
</evidence>
<dbReference type="InterPro" id="IPR038354">
    <property type="entry name" value="VKOR_sf"/>
</dbReference>
<accession>A0ABT1G616</accession>
<dbReference type="PANTHER" id="PTHR34573:SF1">
    <property type="entry name" value="VITAMIN K EPOXIDE REDUCTASE DOMAIN-CONTAINING PROTEIN"/>
    <property type="match status" value="1"/>
</dbReference>